<feature type="non-terminal residue" evidence="2">
    <location>
        <position position="28"/>
    </location>
</feature>
<feature type="region of interest" description="Disordered" evidence="1">
    <location>
        <begin position="1"/>
        <end position="28"/>
    </location>
</feature>
<evidence type="ECO:0000256" key="1">
    <source>
        <dbReference type="SAM" id="MobiDB-lite"/>
    </source>
</evidence>
<reference evidence="2 3" key="1">
    <citation type="journal article" date="2018" name="Front. Plant Sci.">
        <title>Red Clover (Trifolium pratense) and Zigzag Clover (T. medium) - A Picture of Genomic Similarities and Differences.</title>
        <authorList>
            <person name="Dluhosova J."/>
            <person name="Istvanek J."/>
            <person name="Nedelnik J."/>
            <person name="Repkova J."/>
        </authorList>
    </citation>
    <scope>NUCLEOTIDE SEQUENCE [LARGE SCALE GENOMIC DNA]</scope>
    <source>
        <strain evidence="3">cv. 10/8</strain>
        <tissue evidence="2">Leaf</tissue>
    </source>
</reference>
<sequence length="28" mass="3140">MEVVDRQGESAHNDDPTRPGTEAEQNQE</sequence>
<organism evidence="2 3">
    <name type="scientific">Trifolium medium</name>
    <dbReference type="NCBI Taxonomy" id="97028"/>
    <lineage>
        <taxon>Eukaryota</taxon>
        <taxon>Viridiplantae</taxon>
        <taxon>Streptophyta</taxon>
        <taxon>Embryophyta</taxon>
        <taxon>Tracheophyta</taxon>
        <taxon>Spermatophyta</taxon>
        <taxon>Magnoliopsida</taxon>
        <taxon>eudicotyledons</taxon>
        <taxon>Gunneridae</taxon>
        <taxon>Pentapetalae</taxon>
        <taxon>rosids</taxon>
        <taxon>fabids</taxon>
        <taxon>Fabales</taxon>
        <taxon>Fabaceae</taxon>
        <taxon>Papilionoideae</taxon>
        <taxon>50 kb inversion clade</taxon>
        <taxon>NPAAA clade</taxon>
        <taxon>Hologalegina</taxon>
        <taxon>IRL clade</taxon>
        <taxon>Trifolieae</taxon>
        <taxon>Trifolium</taxon>
    </lineage>
</organism>
<dbReference type="Proteomes" id="UP000265520">
    <property type="component" value="Unassembled WGS sequence"/>
</dbReference>
<name>A0A392VTC4_9FABA</name>
<comment type="caution">
    <text evidence="2">The sequence shown here is derived from an EMBL/GenBank/DDBJ whole genome shotgun (WGS) entry which is preliminary data.</text>
</comment>
<evidence type="ECO:0000313" key="2">
    <source>
        <dbReference type="EMBL" id="MCI91654.1"/>
    </source>
</evidence>
<keyword evidence="3" id="KW-1185">Reference proteome</keyword>
<dbReference type="AlphaFoldDB" id="A0A392VTC4"/>
<evidence type="ECO:0000313" key="3">
    <source>
        <dbReference type="Proteomes" id="UP000265520"/>
    </source>
</evidence>
<dbReference type="EMBL" id="LXQA011278550">
    <property type="protein sequence ID" value="MCI91654.1"/>
    <property type="molecule type" value="Genomic_DNA"/>
</dbReference>
<accession>A0A392VTC4</accession>
<proteinExistence type="predicted"/>
<protein>
    <submittedName>
        <fullName evidence="2">Uncharacterized protein</fullName>
    </submittedName>
</protein>
<feature type="compositionally biased region" description="Basic and acidic residues" evidence="1">
    <location>
        <begin position="1"/>
        <end position="17"/>
    </location>
</feature>